<sequence length="91" mass="10082">MIKRITLSVVLALLLACLLTAAGVLGSFSPLIHIMEPGSLLCRRFFGSQFTGDIEGDMITTVIWLNVAVYTLLLFPVLLFTLKRIRRTETA</sequence>
<keyword evidence="1" id="KW-0812">Transmembrane</keyword>
<organism evidence="2 3">
    <name type="scientific">Tunturiibacter empetritectus</name>
    <dbReference type="NCBI Taxonomy" id="3069691"/>
    <lineage>
        <taxon>Bacteria</taxon>
        <taxon>Pseudomonadati</taxon>
        <taxon>Acidobacteriota</taxon>
        <taxon>Terriglobia</taxon>
        <taxon>Terriglobales</taxon>
        <taxon>Acidobacteriaceae</taxon>
        <taxon>Tunturiibacter</taxon>
    </lineage>
</organism>
<evidence type="ECO:0000256" key="1">
    <source>
        <dbReference type="SAM" id="Phobius"/>
    </source>
</evidence>
<evidence type="ECO:0000313" key="3">
    <source>
        <dbReference type="Proteomes" id="UP000568106"/>
    </source>
</evidence>
<keyword evidence="1" id="KW-1133">Transmembrane helix</keyword>
<dbReference type="PROSITE" id="PS51257">
    <property type="entry name" value="PROKAR_LIPOPROTEIN"/>
    <property type="match status" value="1"/>
</dbReference>
<proteinExistence type="predicted"/>
<feature type="transmembrane region" description="Helical" evidence="1">
    <location>
        <begin position="62"/>
        <end position="82"/>
    </location>
</feature>
<dbReference type="AlphaFoldDB" id="A0A7W8MRC0"/>
<evidence type="ECO:0000313" key="2">
    <source>
        <dbReference type="EMBL" id="MBB5317681.1"/>
    </source>
</evidence>
<dbReference type="EMBL" id="JACHDY010000003">
    <property type="protein sequence ID" value="MBB5317681.1"/>
    <property type="molecule type" value="Genomic_DNA"/>
</dbReference>
<reference evidence="2" key="1">
    <citation type="submission" date="2020-08" db="EMBL/GenBank/DDBJ databases">
        <title>Genomic Encyclopedia of Type Strains, Phase IV (KMG-V): Genome sequencing to study the core and pangenomes of soil and plant-associated prokaryotes.</title>
        <authorList>
            <person name="Whitman W."/>
        </authorList>
    </citation>
    <scope>NUCLEOTIDE SEQUENCE [LARGE SCALE GENOMIC DNA]</scope>
    <source>
        <strain evidence="2">M8UP27</strain>
    </source>
</reference>
<keyword evidence="3" id="KW-1185">Reference proteome</keyword>
<accession>A0A7W8MRC0</accession>
<gene>
    <name evidence="2" type="ORF">HDF09_002367</name>
</gene>
<comment type="caution">
    <text evidence="2">The sequence shown here is derived from an EMBL/GenBank/DDBJ whole genome shotgun (WGS) entry which is preliminary data.</text>
</comment>
<name>A0A7W8MRC0_9BACT</name>
<keyword evidence="1" id="KW-0472">Membrane</keyword>
<dbReference type="Proteomes" id="UP000568106">
    <property type="component" value="Unassembled WGS sequence"/>
</dbReference>
<protein>
    <submittedName>
        <fullName evidence="2">Uncharacterized protein</fullName>
    </submittedName>
</protein>